<protein>
    <submittedName>
        <fullName evidence="10">WGS project CCBQ000000000 data, contig 00008</fullName>
    </submittedName>
</protein>
<evidence type="ECO:0000256" key="8">
    <source>
        <dbReference type="SAM" id="Phobius"/>
    </source>
</evidence>
<feature type="compositionally biased region" description="Basic residues" evidence="7">
    <location>
        <begin position="1160"/>
        <end position="1181"/>
    </location>
</feature>
<organism evidence="10 11">
    <name type="scientific">Kluyveromyces dobzhanskii CBS 2104</name>
    <dbReference type="NCBI Taxonomy" id="1427455"/>
    <lineage>
        <taxon>Eukaryota</taxon>
        <taxon>Fungi</taxon>
        <taxon>Dikarya</taxon>
        <taxon>Ascomycota</taxon>
        <taxon>Saccharomycotina</taxon>
        <taxon>Saccharomycetes</taxon>
        <taxon>Saccharomycetales</taxon>
        <taxon>Saccharomycetaceae</taxon>
        <taxon>Kluyveromyces</taxon>
    </lineage>
</organism>
<feature type="region of interest" description="Disordered" evidence="7">
    <location>
        <begin position="666"/>
        <end position="786"/>
    </location>
</feature>
<reference evidence="10 11" key="1">
    <citation type="submission" date="2014-03" db="EMBL/GenBank/DDBJ databases">
        <title>The genome of Kluyveromyces dobzhanskii.</title>
        <authorList>
            <person name="Nystedt B."/>
            <person name="Astrom S."/>
        </authorList>
    </citation>
    <scope>NUCLEOTIDE SEQUENCE [LARGE SCALE GENOMIC DNA]</scope>
    <source>
        <strain evidence="10 11">CBS 2104</strain>
    </source>
</reference>
<evidence type="ECO:0000256" key="4">
    <source>
        <dbReference type="ARBA" id="ARBA00022989"/>
    </source>
</evidence>
<feature type="compositionally biased region" description="Polar residues" evidence="7">
    <location>
        <begin position="268"/>
        <end position="289"/>
    </location>
</feature>
<evidence type="ECO:0000313" key="11">
    <source>
        <dbReference type="Proteomes" id="UP000031516"/>
    </source>
</evidence>
<dbReference type="Gene3D" id="2.30.29.30">
    <property type="entry name" value="Pleckstrin-homology domain (PH domain)/Phosphotyrosine-binding domain (PTB)"/>
    <property type="match status" value="1"/>
</dbReference>
<dbReference type="GO" id="GO:0032541">
    <property type="term" value="C:cortical endoplasmic reticulum"/>
    <property type="evidence" value="ECO:0007669"/>
    <property type="project" value="TreeGrafter"/>
</dbReference>
<feature type="domain" description="VASt" evidence="9">
    <location>
        <begin position="990"/>
        <end position="1157"/>
    </location>
</feature>
<feature type="compositionally biased region" description="Polar residues" evidence="7">
    <location>
        <begin position="165"/>
        <end position="177"/>
    </location>
</feature>
<evidence type="ECO:0000256" key="2">
    <source>
        <dbReference type="ARBA" id="ARBA00006582"/>
    </source>
</evidence>
<keyword evidence="5 8" id="KW-0472">Membrane</keyword>
<evidence type="ECO:0000256" key="3">
    <source>
        <dbReference type="ARBA" id="ARBA00022692"/>
    </source>
</evidence>
<dbReference type="GO" id="GO:0120015">
    <property type="term" value="F:sterol transfer activity"/>
    <property type="evidence" value="ECO:0007669"/>
    <property type="project" value="TreeGrafter"/>
</dbReference>
<evidence type="ECO:0000256" key="1">
    <source>
        <dbReference type="ARBA" id="ARBA00004586"/>
    </source>
</evidence>
<feature type="compositionally biased region" description="Polar residues" evidence="7">
    <location>
        <begin position="14"/>
        <end position="24"/>
    </location>
</feature>
<dbReference type="GO" id="GO:0005739">
    <property type="term" value="C:mitochondrion"/>
    <property type="evidence" value="ECO:0007669"/>
    <property type="project" value="TreeGrafter"/>
</dbReference>
<dbReference type="GO" id="GO:0005789">
    <property type="term" value="C:endoplasmic reticulum membrane"/>
    <property type="evidence" value="ECO:0007669"/>
    <property type="project" value="UniProtKB-SubCell"/>
</dbReference>
<feature type="region of interest" description="Disordered" evidence="7">
    <location>
        <begin position="322"/>
        <end position="357"/>
    </location>
</feature>
<feature type="compositionally biased region" description="Basic and acidic residues" evidence="7">
    <location>
        <begin position="770"/>
        <end position="786"/>
    </location>
</feature>
<comment type="subcellular location">
    <subcellularLocation>
        <location evidence="6">Endomembrane system</location>
        <topology evidence="6">Single-pass membrane protein</topology>
    </subcellularLocation>
    <subcellularLocation>
        <location evidence="1">Endoplasmic reticulum membrane</location>
    </subcellularLocation>
</comment>
<name>A0A0A8L9Q2_9SACH</name>
<dbReference type="InterPro" id="IPR031968">
    <property type="entry name" value="VASt"/>
</dbReference>
<dbReference type="GO" id="GO:0032366">
    <property type="term" value="P:intracellular sterol transport"/>
    <property type="evidence" value="ECO:0007669"/>
    <property type="project" value="TreeGrafter"/>
</dbReference>
<dbReference type="CDD" id="cd13220">
    <property type="entry name" value="PH-GRAM_GRAMDC"/>
    <property type="match status" value="1"/>
</dbReference>
<feature type="region of interest" description="Disordered" evidence="7">
    <location>
        <begin position="1"/>
        <end position="231"/>
    </location>
</feature>
<dbReference type="OrthoDB" id="2162691at2759"/>
<feature type="compositionally biased region" description="Basic residues" evidence="7">
    <location>
        <begin position="40"/>
        <end position="62"/>
    </location>
</feature>
<feature type="compositionally biased region" description="Low complexity" evidence="7">
    <location>
        <begin position="757"/>
        <end position="769"/>
    </location>
</feature>
<feature type="compositionally biased region" description="Polar residues" evidence="7">
    <location>
        <begin position="489"/>
        <end position="509"/>
    </location>
</feature>
<proteinExistence type="inferred from homology"/>
<dbReference type="SMART" id="SM00568">
    <property type="entry name" value="GRAM"/>
    <property type="match status" value="1"/>
</dbReference>
<keyword evidence="4 8" id="KW-1133">Transmembrane helix</keyword>
<feature type="compositionally biased region" description="Polar residues" evidence="7">
    <location>
        <begin position="191"/>
        <end position="208"/>
    </location>
</feature>
<comment type="caution">
    <text evidence="10">The sequence shown here is derived from an EMBL/GenBank/DDBJ whole genome shotgun (WGS) entry which is preliminary data.</text>
</comment>
<feature type="compositionally biased region" description="Polar residues" evidence="7">
    <location>
        <begin position="120"/>
        <end position="130"/>
    </location>
</feature>
<dbReference type="GO" id="GO:0032934">
    <property type="term" value="F:sterol binding"/>
    <property type="evidence" value="ECO:0007669"/>
    <property type="project" value="TreeGrafter"/>
</dbReference>
<dbReference type="PANTHER" id="PTHR23319:SF4">
    <property type="entry name" value="GRAM DOMAIN CONTAINING 1B, ISOFORM E"/>
    <property type="match status" value="1"/>
</dbReference>
<feature type="compositionally biased region" description="Polar residues" evidence="7">
    <location>
        <begin position="672"/>
        <end position="682"/>
    </location>
</feature>
<dbReference type="InterPro" id="IPR011993">
    <property type="entry name" value="PH-like_dom_sf"/>
</dbReference>
<feature type="compositionally biased region" description="Polar residues" evidence="7">
    <location>
        <begin position="1312"/>
        <end position="1322"/>
    </location>
</feature>
<keyword evidence="3 8" id="KW-0812">Transmembrane</keyword>
<feature type="compositionally biased region" description="Basic and acidic residues" evidence="7">
    <location>
        <begin position="952"/>
        <end position="965"/>
    </location>
</feature>
<dbReference type="Proteomes" id="UP000031516">
    <property type="component" value="Unassembled WGS sequence"/>
</dbReference>
<feature type="compositionally biased region" description="Acidic residues" evidence="7">
    <location>
        <begin position="707"/>
        <end position="736"/>
    </location>
</feature>
<dbReference type="InterPro" id="IPR051482">
    <property type="entry name" value="Cholesterol_transport"/>
</dbReference>
<feature type="compositionally biased region" description="Basic and acidic residues" evidence="7">
    <location>
        <begin position="524"/>
        <end position="533"/>
    </location>
</feature>
<evidence type="ECO:0000256" key="5">
    <source>
        <dbReference type="ARBA" id="ARBA00023136"/>
    </source>
</evidence>
<comment type="similarity">
    <text evidence="2">Belongs to the YSP2 family.</text>
</comment>
<dbReference type="Pfam" id="PF16016">
    <property type="entry name" value="VASt"/>
    <property type="match status" value="2"/>
</dbReference>
<feature type="domain" description="VASt" evidence="9">
    <location>
        <begin position="786"/>
        <end position="952"/>
    </location>
</feature>
<dbReference type="PROSITE" id="PS51778">
    <property type="entry name" value="VAST"/>
    <property type="match status" value="2"/>
</dbReference>
<evidence type="ECO:0000259" key="9">
    <source>
        <dbReference type="PROSITE" id="PS51778"/>
    </source>
</evidence>
<feature type="compositionally biased region" description="Polar residues" evidence="7">
    <location>
        <begin position="65"/>
        <end position="76"/>
    </location>
</feature>
<feature type="region of interest" description="Disordered" evidence="7">
    <location>
        <begin position="952"/>
        <end position="987"/>
    </location>
</feature>
<feature type="compositionally biased region" description="Low complexity" evidence="7">
    <location>
        <begin position="322"/>
        <end position="331"/>
    </location>
</feature>
<gene>
    <name evidence="10" type="ORF">KLDO_g3088</name>
</gene>
<evidence type="ECO:0000313" key="10">
    <source>
        <dbReference type="EMBL" id="CDO94833.1"/>
    </source>
</evidence>
<feature type="region of interest" description="Disordered" evidence="7">
    <location>
        <begin position="489"/>
        <end position="535"/>
    </location>
</feature>
<evidence type="ECO:0000256" key="6">
    <source>
        <dbReference type="ARBA" id="ARBA00037847"/>
    </source>
</evidence>
<feature type="compositionally biased region" description="Low complexity" evidence="7">
    <location>
        <begin position="78"/>
        <end position="117"/>
    </location>
</feature>
<evidence type="ECO:0000256" key="7">
    <source>
        <dbReference type="SAM" id="MobiDB-lite"/>
    </source>
</evidence>
<dbReference type="EMBL" id="CCBQ010000041">
    <property type="protein sequence ID" value="CDO94833.1"/>
    <property type="molecule type" value="Genomic_DNA"/>
</dbReference>
<dbReference type="GO" id="GO:0140268">
    <property type="term" value="C:endoplasmic reticulum-plasma membrane contact site"/>
    <property type="evidence" value="ECO:0007669"/>
    <property type="project" value="TreeGrafter"/>
</dbReference>
<dbReference type="InterPro" id="IPR004182">
    <property type="entry name" value="GRAM"/>
</dbReference>
<keyword evidence="11" id="KW-1185">Reference proteome</keyword>
<feature type="transmembrane region" description="Helical" evidence="8">
    <location>
        <begin position="1213"/>
        <end position="1232"/>
    </location>
</feature>
<feature type="compositionally biased region" description="Polar residues" evidence="7">
    <location>
        <begin position="139"/>
        <end position="157"/>
    </location>
</feature>
<dbReference type="GO" id="GO:0005886">
    <property type="term" value="C:plasma membrane"/>
    <property type="evidence" value="ECO:0007669"/>
    <property type="project" value="TreeGrafter"/>
</dbReference>
<feature type="region of interest" description="Disordered" evidence="7">
    <location>
        <begin position="1301"/>
        <end position="1329"/>
    </location>
</feature>
<feature type="compositionally biased region" description="Low complexity" evidence="7">
    <location>
        <begin position="737"/>
        <end position="749"/>
    </location>
</feature>
<feature type="region of interest" description="Disordered" evidence="7">
    <location>
        <begin position="250"/>
        <end position="289"/>
    </location>
</feature>
<sequence>MTLSIGEHTKSRLRSLSGNASSLLHFSKKKNKKDTDGSKSRSRSRSKSRGRSRSRSRSRSHSKSQGNRRVQRSMNLYSGDPASGSSASSVQESEQEAEPSVHGSSRNNAASAGSGINDVKIQSSRQSLDNGKNKARSLRISTSVPKVSRMSPSSNDLQLHVPGKNDSSTEVFNQTAVTRAENTDPLGSRLRANNSANSLSDQPSTTVFTKFKSSKGDSATPEKGKSEESETGLFSSLISAVHNAANHLIPKSTTKSSSSGAEDGSPTADGSQLVVSGTPDMNTPSTDPFNHSGSFLNHLDFLLSPTANNNLLLKKTTTLDSLNSSNSSASSVSHQLTSPSSTMPAYDDDEYDRGGHADDIGSVGTYMDKVKFKSLKQDSLPPISTFGKGNLTLDAVEKDASDTDPYEYDVPHVLITSEQAALRENSQSPNSMSNDATSNTSIAASGSNSIENYKARTARSTRPDVFREMTMRSLSPAAATKFVTTPLRNSFSARNGGRANSISKGNDSVQLPAVPTRQSTSDIPLKKKEKEPELQDTEYASAKRNTDFHSIFKDTVVSPTERLIADYSCALSKEILVQGRLYISDRHICFYSNILGWVKTVIVPFKEIVQIEQKNTAVLFPNAIMIQTLHDKFLFASFISRDSTFGQIMDVWNQTIIDKISKPKRGTIGSGDLTNDENLTFHSDSSSIESEDDDQRNDGNSGTISDSYDEGDDVDRSDESDAGDNDDDDDDIDTDDMTTGSDESSSSASDRAKPGNLSKTSSSLSLEKLGPTKHEPTTADYTPKENEKEMGDATFNAPLGTVLNILYGPDTSLFDRILKAQGNYDISKLNELITSKKREYVYTKPISGSIGPSKTRCEIVETVDKFDLKNYVQVTQSTKNPDIPSGNSFVVKTVFLFSWADDNSTNLKVYTFVDWSSKSWIKAAVEKGTFDGIKSSTKTLIEEVEDIIEERKDKSDYAGSRKESEETSSSLPTLGPKEHAPTETTFDKSSGYEVIDDKINFSAPVGNVFQILCGDDTSYMKRILERQKNIEISDIPAFQNKTRKYNYVKPLGGSIGPKQAKCYIEEKIESDDIDTCMVLEQISKTPDIPSGNSFEVHTKFYLSWGEKNTTNVLAATNIEWSGKSWIKSAIQKGSINGQKTSVQDMVAEIKDILSSASSTVRRRPTLSKKRTDKSKTKRKNVSKSTENQDEPKEGALETVKQVSGIVKDILSDLPPFVLIGSAVAMILLVLLLPKLYSSLFSRTPTAHFITSSTIVMDGEEYYVVPALESYRGQQRRSNKNKAYNKLYSDSESDIWSWIESHSGPKSDEETEQYANINGSTSKATEHKKQSLREVIRLTELQLAKLKEKANLTNDPT</sequence>
<feature type="compositionally biased region" description="Polar residues" evidence="7">
    <location>
        <begin position="251"/>
        <end position="260"/>
    </location>
</feature>
<feature type="region of interest" description="Disordered" evidence="7">
    <location>
        <begin position="1158"/>
        <end position="1195"/>
    </location>
</feature>
<dbReference type="Pfam" id="PF02893">
    <property type="entry name" value="GRAM"/>
    <property type="match status" value="1"/>
</dbReference>
<feature type="compositionally biased region" description="Polar residues" evidence="7">
    <location>
        <begin position="332"/>
        <end position="343"/>
    </location>
</feature>
<accession>A0A0A8L9Q2</accession>
<dbReference type="PANTHER" id="PTHR23319">
    <property type="entry name" value="GRAM DOMAIN CONTAINING 1B, ISOFORM E"/>
    <property type="match status" value="1"/>
</dbReference>
<feature type="region of interest" description="Disordered" evidence="7">
    <location>
        <begin position="422"/>
        <end position="448"/>
    </location>
</feature>